<protein>
    <submittedName>
        <fullName evidence="1">Uncharacterized protein</fullName>
    </submittedName>
</protein>
<proteinExistence type="predicted"/>
<dbReference type="EMBL" id="UINC01177989">
    <property type="protein sequence ID" value="SVD85908.1"/>
    <property type="molecule type" value="Genomic_DNA"/>
</dbReference>
<name>A0A382YTQ4_9ZZZZ</name>
<organism evidence="1">
    <name type="scientific">marine metagenome</name>
    <dbReference type="NCBI Taxonomy" id="408172"/>
    <lineage>
        <taxon>unclassified sequences</taxon>
        <taxon>metagenomes</taxon>
        <taxon>ecological metagenomes</taxon>
    </lineage>
</organism>
<reference evidence="1" key="1">
    <citation type="submission" date="2018-05" db="EMBL/GenBank/DDBJ databases">
        <authorList>
            <person name="Lanie J.A."/>
            <person name="Ng W.-L."/>
            <person name="Kazmierczak K.M."/>
            <person name="Andrzejewski T.M."/>
            <person name="Davidsen T.M."/>
            <person name="Wayne K.J."/>
            <person name="Tettelin H."/>
            <person name="Glass J.I."/>
            <person name="Rusch D."/>
            <person name="Podicherti R."/>
            <person name="Tsui H.-C.T."/>
            <person name="Winkler M.E."/>
        </authorList>
    </citation>
    <scope>NUCLEOTIDE SEQUENCE</scope>
</reference>
<dbReference type="AlphaFoldDB" id="A0A382YTQ4"/>
<accession>A0A382YTQ4</accession>
<evidence type="ECO:0000313" key="1">
    <source>
        <dbReference type="EMBL" id="SVD85908.1"/>
    </source>
</evidence>
<gene>
    <name evidence="1" type="ORF">METZ01_LOCUS438762</name>
</gene>
<feature type="non-terminal residue" evidence="1">
    <location>
        <position position="1"/>
    </location>
</feature>
<sequence>IGRIRTRAKKELNLLEENIWPPPAICLLENFAHIIENF</sequence>